<reference evidence="3 4" key="1">
    <citation type="journal article" date="2018" name="Nat. Ecol. Evol.">
        <title>Pezizomycetes genomes reveal the molecular basis of ectomycorrhizal truffle lifestyle.</title>
        <authorList>
            <person name="Murat C."/>
            <person name="Payen T."/>
            <person name="Noel B."/>
            <person name="Kuo A."/>
            <person name="Morin E."/>
            <person name="Chen J."/>
            <person name="Kohler A."/>
            <person name="Krizsan K."/>
            <person name="Balestrini R."/>
            <person name="Da Silva C."/>
            <person name="Montanini B."/>
            <person name="Hainaut M."/>
            <person name="Levati E."/>
            <person name="Barry K.W."/>
            <person name="Belfiori B."/>
            <person name="Cichocki N."/>
            <person name="Clum A."/>
            <person name="Dockter R.B."/>
            <person name="Fauchery L."/>
            <person name="Guy J."/>
            <person name="Iotti M."/>
            <person name="Le Tacon F."/>
            <person name="Lindquist E.A."/>
            <person name="Lipzen A."/>
            <person name="Malagnac F."/>
            <person name="Mello A."/>
            <person name="Molinier V."/>
            <person name="Miyauchi S."/>
            <person name="Poulain J."/>
            <person name="Riccioni C."/>
            <person name="Rubini A."/>
            <person name="Sitrit Y."/>
            <person name="Splivallo R."/>
            <person name="Traeger S."/>
            <person name="Wang M."/>
            <person name="Zifcakova L."/>
            <person name="Wipf D."/>
            <person name="Zambonelli A."/>
            <person name="Paolocci F."/>
            <person name="Nowrousian M."/>
            <person name="Ottonello S."/>
            <person name="Baldrian P."/>
            <person name="Spatafora J.W."/>
            <person name="Henrissat B."/>
            <person name="Nagy L.G."/>
            <person name="Aury J.M."/>
            <person name="Wincker P."/>
            <person name="Grigoriev I.V."/>
            <person name="Bonfante P."/>
            <person name="Martin F.M."/>
        </authorList>
    </citation>
    <scope>NUCLEOTIDE SEQUENCE [LARGE SCALE GENOMIC DNA]</scope>
    <source>
        <strain evidence="3 4">RN42</strain>
    </source>
</reference>
<name>A0A3N4HIA1_ASCIM</name>
<feature type="coiled-coil region" evidence="1">
    <location>
        <begin position="461"/>
        <end position="488"/>
    </location>
</feature>
<dbReference type="Proteomes" id="UP000275078">
    <property type="component" value="Unassembled WGS sequence"/>
</dbReference>
<proteinExistence type="predicted"/>
<dbReference type="EMBL" id="ML119813">
    <property type="protein sequence ID" value="RPA73675.1"/>
    <property type="molecule type" value="Genomic_DNA"/>
</dbReference>
<feature type="coiled-coil region" evidence="1">
    <location>
        <begin position="39"/>
        <end position="66"/>
    </location>
</feature>
<accession>A0A3N4HIA1</accession>
<evidence type="ECO:0000313" key="4">
    <source>
        <dbReference type="Proteomes" id="UP000275078"/>
    </source>
</evidence>
<feature type="compositionally biased region" description="Low complexity" evidence="2">
    <location>
        <begin position="12"/>
        <end position="30"/>
    </location>
</feature>
<feature type="coiled-coil region" evidence="1">
    <location>
        <begin position="333"/>
        <end position="360"/>
    </location>
</feature>
<evidence type="ECO:0000256" key="2">
    <source>
        <dbReference type="SAM" id="MobiDB-lite"/>
    </source>
</evidence>
<organism evidence="3 4">
    <name type="scientific">Ascobolus immersus RN42</name>
    <dbReference type="NCBI Taxonomy" id="1160509"/>
    <lineage>
        <taxon>Eukaryota</taxon>
        <taxon>Fungi</taxon>
        <taxon>Dikarya</taxon>
        <taxon>Ascomycota</taxon>
        <taxon>Pezizomycotina</taxon>
        <taxon>Pezizomycetes</taxon>
        <taxon>Pezizales</taxon>
        <taxon>Ascobolaceae</taxon>
        <taxon>Ascobolus</taxon>
    </lineage>
</organism>
<protein>
    <submittedName>
        <fullName evidence="3">Uncharacterized protein</fullName>
    </submittedName>
</protein>
<dbReference type="AlphaFoldDB" id="A0A3N4HIA1"/>
<gene>
    <name evidence="3" type="ORF">BJ508DRAFT_313544</name>
</gene>
<sequence>MGRLKGKARKMAAANIAGPPIANSTNANSNTISQQNTITNNTQTQIDRLKAKRVQLQKRLDLLNDRHMCILEDTRAFFALPFKDSEMKPNVTCEIMPPPPFTNPVTPSNLGFCELELEKFEKGFELWRKDILYHEKITDALMVGQEASKYREVVDFAKREGLDIGKEPETTDELAQASKQQVAFQATPPCRTTQHRSALPASTAADVHLQNPLSTTTLNCHDLQSMARLKGKARRMAGPNVDVTAPPRKEAIDEGAQAQIDRLTTKRVRLLKRIDLLNQRKSAGIEEAYGILDTRGRETYRIHAEFCKRNDGKEYQPEARPPYGLMEHPAFINPITTRNLQECEREITNLEKAFELARKMLIYQEKVIDAFSAMFAGAPNEQLLQDAYEYARKEGFYTGKELKAKNDDIGGTLRNLGLHLGIWYFMSVSSWADSRNYECRRLALATANGKARPRPHEEPIVEEAQARIDRLTTKRTQLLNRVDLLNERKRSLLESFYLHYNIEERKNADTFASLLPETPIPENTIARQPFPFLPMTHPPFTTPITADNFQHCEKELQLYEGQFAGWRKDTVYQEKVIEALSGKDDEQKIKDAYDFARKEGFYKGRELTSLAEIKQFLMAECTRDF</sequence>
<feature type="region of interest" description="Disordered" evidence="2">
    <location>
        <begin position="1"/>
        <end position="30"/>
    </location>
</feature>
<feature type="compositionally biased region" description="Basic residues" evidence="2">
    <location>
        <begin position="1"/>
        <end position="10"/>
    </location>
</feature>
<evidence type="ECO:0000256" key="1">
    <source>
        <dbReference type="SAM" id="Coils"/>
    </source>
</evidence>
<keyword evidence="1" id="KW-0175">Coiled coil</keyword>
<evidence type="ECO:0000313" key="3">
    <source>
        <dbReference type="EMBL" id="RPA73675.1"/>
    </source>
</evidence>
<keyword evidence="4" id="KW-1185">Reference proteome</keyword>